<reference evidence="1 2" key="1">
    <citation type="submission" date="2018-10" db="EMBL/GenBank/DDBJ databases">
        <authorList>
            <person name="Ekblom R."/>
            <person name="Jareborg N."/>
        </authorList>
    </citation>
    <scope>NUCLEOTIDE SEQUENCE [LARGE SCALE GENOMIC DNA]</scope>
    <source>
        <tissue evidence="1">Muscle</tissue>
    </source>
</reference>
<dbReference type="Proteomes" id="UP000269945">
    <property type="component" value="Unassembled WGS sequence"/>
</dbReference>
<gene>
    <name evidence="1" type="ORF">BN2614_LOCUS2</name>
</gene>
<name>A0A9X9QBF7_GULGU</name>
<organism evidence="1 2">
    <name type="scientific">Gulo gulo</name>
    <name type="common">Wolverine</name>
    <name type="synonym">Gluton</name>
    <dbReference type="NCBI Taxonomy" id="48420"/>
    <lineage>
        <taxon>Eukaryota</taxon>
        <taxon>Metazoa</taxon>
        <taxon>Chordata</taxon>
        <taxon>Craniata</taxon>
        <taxon>Vertebrata</taxon>
        <taxon>Euteleostomi</taxon>
        <taxon>Mammalia</taxon>
        <taxon>Eutheria</taxon>
        <taxon>Laurasiatheria</taxon>
        <taxon>Carnivora</taxon>
        <taxon>Caniformia</taxon>
        <taxon>Musteloidea</taxon>
        <taxon>Mustelidae</taxon>
        <taxon>Guloninae</taxon>
        <taxon>Gulo</taxon>
    </lineage>
</organism>
<comment type="caution">
    <text evidence="1">The sequence shown here is derived from an EMBL/GenBank/DDBJ whole genome shotgun (WGS) entry which is preliminary data.</text>
</comment>
<sequence length="35" mass="3895">MKTRARPWHPGPASTCLGICQGLSPAHPRWLINKL</sequence>
<protein>
    <submittedName>
        <fullName evidence="1">Uncharacterized protein</fullName>
    </submittedName>
</protein>
<evidence type="ECO:0000313" key="2">
    <source>
        <dbReference type="Proteomes" id="UP000269945"/>
    </source>
</evidence>
<proteinExistence type="predicted"/>
<feature type="non-terminal residue" evidence="1">
    <location>
        <position position="35"/>
    </location>
</feature>
<dbReference type="AlphaFoldDB" id="A0A9X9QBF7"/>
<keyword evidence="2" id="KW-1185">Reference proteome</keyword>
<accession>A0A9X9QBF7</accession>
<dbReference type="EMBL" id="CYRY02047320">
    <property type="protein sequence ID" value="VCX43302.1"/>
    <property type="molecule type" value="Genomic_DNA"/>
</dbReference>
<evidence type="ECO:0000313" key="1">
    <source>
        <dbReference type="EMBL" id="VCX43302.1"/>
    </source>
</evidence>